<dbReference type="KEGG" id="fpp:FPB0191_00682"/>
<evidence type="ECO:0000313" key="1">
    <source>
        <dbReference type="EMBL" id="AJA44512.1"/>
    </source>
</evidence>
<dbReference type="AlphaFoldDB" id="A0A0A7S101"/>
<sequence>MQHRSTTIDEVNYYYQVNEIVSTNNIMVFFPINKYVTAISKLITH</sequence>
<dbReference type="Proteomes" id="UP000030901">
    <property type="component" value="Chromosome"/>
</dbReference>
<name>A0A0A7S101_FRIPE</name>
<gene>
    <name evidence="1" type="ORF">FPB0191_00682</name>
</gene>
<dbReference type="STRING" id="1267021.FPB0191_00682"/>
<organism evidence="1 2">
    <name type="scientific">Frischella perrara</name>
    <dbReference type="NCBI Taxonomy" id="1267021"/>
    <lineage>
        <taxon>Bacteria</taxon>
        <taxon>Pseudomonadati</taxon>
        <taxon>Pseudomonadota</taxon>
        <taxon>Gammaproteobacteria</taxon>
        <taxon>Orbales</taxon>
        <taxon>Orbaceae</taxon>
        <taxon>Frischella</taxon>
    </lineage>
</organism>
<reference evidence="1 2" key="1">
    <citation type="journal article" date="2014" name="Appl. Environ. Microbiol.">
        <title>Gut symbionts from distinct hosts exhibit genotoxic activity via divergent colibactin biosynthetic pathways.</title>
        <authorList>
            <person name="Engel P."/>
            <person name="Vizcaino M.I."/>
            <person name="Crawford J.M."/>
        </authorList>
    </citation>
    <scope>NUCLEOTIDE SEQUENCE [LARGE SCALE GENOMIC DNA]</scope>
    <source>
        <strain evidence="1 2">PEB0191</strain>
    </source>
</reference>
<keyword evidence="2" id="KW-1185">Reference proteome</keyword>
<dbReference type="HOGENOM" id="CLU_3200165_0_0_6"/>
<dbReference type="EMBL" id="CP009056">
    <property type="protein sequence ID" value="AJA44512.1"/>
    <property type="molecule type" value="Genomic_DNA"/>
</dbReference>
<accession>A0A0A7S101</accession>
<evidence type="ECO:0000313" key="2">
    <source>
        <dbReference type="Proteomes" id="UP000030901"/>
    </source>
</evidence>
<proteinExistence type="predicted"/>
<protein>
    <submittedName>
        <fullName evidence="1">Uncharacterized protein</fullName>
    </submittedName>
</protein>